<protein>
    <submittedName>
        <fullName evidence="6">Selenocysteine lyase/Cysteine desulfurase</fullName>
    </submittedName>
</protein>
<evidence type="ECO:0000259" key="5">
    <source>
        <dbReference type="Pfam" id="PF00266"/>
    </source>
</evidence>
<dbReference type="Gene3D" id="3.90.1150.10">
    <property type="entry name" value="Aspartate Aminotransferase, domain 1"/>
    <property type="match status" value="1"/>
</dbReference>
<dbReference type="AlphaFoldDB" id="A0A8G2EYA9"/>
<dbReference type="GO" id="GO:0016829">
    <property type="term" value="F:lyase activity"/>
    <property type="evidence" value="ECO:0007669"/>
    <property type="project" value="UniProtKB-KW"/>
</dbReference>
<keyword evidence="2" id="KW-0663">Pyridoxal phosphate</keyword>
<comment type="caution">
    <text evidence="6">The sequence shown here is derived from an EMBL/GenBank/DDBJ whole genome shotgun (WGS) entry which is preliminary data.</text>
</comment>
<evidence type="ECO:0000256" key="4">
    <source>
        <dbReference type="RuleBase" id="RU004504"/>
    </source>
</evidence>
<evidence type="ECO:0000256" key="1">
    <source>
        <dbReference type="ARBA" id="ARBA00001933"/>
    </source>
</evidence>
<comment type="similarity">
    <text evidence="3">Belongs to the class-V pyridoxal-phosphate-dependent aminotransferase family.</text>
</comment>
<dbReference type="InterPro" id="IPR015422">
    <property type="entry name" value="PyrdxlP-dep_Trfase_small"/>
</dbReference>
<sequence length="396" mass="43475">MSTTSAPIDVDRARAETRGCEGMAHLNHAGSSLMPIPVADALIGWQREEEFRGGYETVDRYQDKLENFYDATARLLNCGRDEVAFIENATRAWDMAFYALDLGPGDRILTTESEYGSNMIAYLHRAKHTGCEVAIVPNDSHGQIDVAALDRMVDERVKLISISHVPTGGGLVNPAAAVGKVARRHGVPYLLDACQSAGQIPLDVREIGCDFLSATGRKYLRGPRGTGFLYVRGDWIERLDPPLLDQHAAELINEREYVMRGDARRFENWECHFAGKAALGVAIDYALGWGVEAIRDRVQPLAQTLRDRLATVDGVEVLDEGAEKCGIVTFRKAGEEADAIKRRLKAHRINVSVSGDSGARVGYDRRGIGTAVRASVHYITLEREIDDLVRALGTAG</sequence>
<dbReference type="PROSITE" id="PS00595">
    <property type="entry name" value="AA_TRANSFER_CLASS_5"/>
    <property type="match status" value="1"/>
</dbReference>
<dbReference type="Gene3D" id="3.40.640.10">
    <property type="entry name" value="Type I PLP-dependent aspartate aminotransferase-like (Major domain)"/>
    <property type="match status" value="1"/>
</dbReference>
<keyword evidence="6" id="KW-0456">Lyase</keyword>
<evidence type="ECO:0000256" key="2">
    <source>
        <dbReference type="ARBA" id="ARBA00022898"/>
    </source>
</evidence>
<keyword evidence="7" id="KW-1185">Reference proteome</keyword>
<evidence type="ECO:0000256" key="3">
    <source>
        <dbReference type="RuleBase" id="RU004075"/>
    </source>
</evidence>
<evidence type="ECO:0000313" key="6">
    <source>
        <dbReference type="EMBL" id="SDG49959.1"/>
    </source>
</evidence>
<organism evidence="6 7">
    <name type="scientific">Thalassobaculum litoreum DSM 18839</name>
    <dbReference type="NCBI Taxonomy" id="1123362"/>
    <lineage>
        <taxon>Bacteria</taxon>
        <taxon>Pseudomonadati</taxon>
        <taxon>Pseudomonadota</taxon>
        <taxon>Alphaproteobacteria</taxon>
        <taxon>Rhodospirillales</taxon>
        <taxon>Thalassobaculaceae</taxon>
        <taxon>Thalassobaculum</taxon>
    </lineage>
</organism>
<dbReference type="PANTHER" id="PTHR43586">
    <property type="entry name" value="CYSTEINE DESULFURASE"/>
    <property type="match status" value="1"/>
</dbReference>
<evidence type="ECO:0000313" key="7">
    <source>
        <dbReference type="Proteomes" id="UP000198615"/>
    </source>
</evidence>
<dbReference type="Proteomes" id="UP000198615">
    <property type="component" value="Unassembled WGS sequence"/>
</dbReference>
<dbReference type="SUPFAM" id="SSF53383">
    <property type="entry name" value="PLP-dependent transferases"/>
    <property type="match status" value="1"/>
</dbReference>
<reference evidence="6 7" key="1">
    <citation type="submission" date="2016-10" db="EMBL/GenBank/DDBJ databases">
        <authorList>
            <person name="Varghese N."/>
            <person name="Submissions S."/>
        </authorList>
    </citation>
    <scope>NUCLEOTIDE SEQUENCE [LARGE SCALE GENOMIC DNA]</scope>
    <source>
        <strain evidence="6 7">DSM 18839</strain>
    </source>
</reference>
<accession>A0A8G2EYA9</accession>
<dbReference type="InterPro" id="IPR015421">
    <property type="entry name" value="PyrdxlP-dep_Trfase_major"/>
</dbReference>
<dbReference type="PANTHER" id="PTHR43586:SF24">
    <property type="entry name" value="BLR4730 PROTEIN"/>
    <property type="match status" value="1"/>
</dbReference>
<name>A0A8G2EYA9_9PROT</name>
<proteinExistence type="inferred from homology"/>
<dbReference type="Pfam" id="PF00266">
    <property type="entry name" value="Aminotran_5"/>
    <property type="match status" value="1"/>
</dbReference>
<dbReference type="InterPro" id="IPR000192">
    <property type="entry name" value="Aminotrans_V_dom"/>
</dbReference>
<dbReference type="InterPro" id="IPR015424">
    <property type="entry name" value="PyrdxlP-dep_Trfase"/>
</dbReference>
<feature type="domain" description="Aminotransferase class V" evidence="5">
    <location>
        <begin position="26"/>
        <end position="388"/>
    </location>
</feature>
<gene>
    <name evidence="6" type="ORF">SAMN05660686_04618</name>
</gene>
<dbReference type="RefSeq" id="WP_093154174.1">
    <property type="nucleotide sequence ID" value="NZ_FNBW01000019.1"/>
</dbReference>
<dbReference type="InterPro" id="IPR020578">
    <property type="entry name" value="Aminotrans_V_PyrdxlP_BS"/>
</dbReference>
<dbReference type="EMBL" id="FNBW01000019">
    <property type="protein sequence ID" value="SDG49959.1"/>
    <property type="molecule type" value="Genomic_DNA"/>
</dbReference>
<dbReference type="OrthoDB" id="9804366at2"/>
<comment type="cofactor">
    <cofactor evidence="1 4">
        <name>pyridoxal 5'-phosphate</name>
        <dbReference type="ChEBI" id="CHEBI:597326"/>
    </cofactor>
</comment>